<sequence>MKFKLIAACCLMATGAAFADCQVSLSSPNVDYGSLRSDVVANQKQQWNDLNERTIQLNAVCDSTQKMAVFVSGTSIDKDFKFSGNSLISIEASAASVDGKPVRLALTDTHAPFSWSEGQSDNIVLVNNRGLVPMDGAMVATGQQFSVTLTLRPRVNIKDTWVRDKTILESNMTFKVETE</sequence>
<evidence type="ECO:0000256" key="1">
    <source>
        <dbReference type="SAM" id="SignalP"/>
    </source>
</evidence>
<evidence type="ECO:0000313" key="3">
    <source>
        <dbReference type="Proteomes" id="UP000276295"/>
    </source>
</evidence>
<dbReference type="RefSeq" id="WP_120062747.1">
    <property type="nucleotide sequence ID" value="NZ_QZWH01000001.1"/>
</dbReference>
<dbReference type="EMBL" id="QZWH01000001">
    <property type="protein sequence ID" value="RJT27900.1"/>
    <property type="molecule type" value="Genomic_DNA"/>
</dbReference>
<reference evidence="2 3" key="1">
    <citation type="submission" date="2018-09" db="EMBL/GenBank/DDBJ databases">
        <title>Draft genome sequence of Buttiauxella izardii CCUG 35510T.</title>
        <authorList>
            <person name="Salva-Serra F."/>
            <person name="Marathe N."/>
            <person name="Moore E."/>
            <person name="Stadler-Svensson L."/>
            <person name="Engstrom-Jakobsson H."/>
        </authorList>
    </citation>
    <scope>NUCLEOTIDE SEQUENCE [LARGE SCALE GENOMIC DNA]</scope>
    <source>
        <strain evidence="2 3">CCUG 35510</strain>
    </source>
</reference>
<feature type="chain" id="PRO_5017317057" description="Fimbrial protein" evidence="1">
    <location>
        <begin position="20"/>
        <end position="179"/>
    </location>
</feature>
<evidence type="ECO:0008006" key="4">
    <source>
        <dbReference type="Google" id="ProtNLM"/>
    </source>
</evidence>
<proteinExistence type="predicted"/>
<feature type="signal peptide" evidence="1">
    <location>
        <begin position="1"/>
        <end position="19"/>
    </location>
</feature>
<accession>A0A3A5KAC3</accession>
<name>A0A3A5KAC3_9ENTR</name>
<protein>
    <recommendedName>
        <fullName evidence="4">Fimbrial protein</fullName>
    </recommendedName>
</protein>
<keyword evidence="3" id="KW-1185">Reference proteome</keyword>
<dbReference type="AlphaFoldDB" id="A0A3A5KAC3"/>
<gene>
    <name evidence="2" type="ORF">D6029_00060</name>
</gene>
<dbReference type="Proteomes" id="UP000276295">
    <property type="component" value="Unassembled WGS sequence"/>
</dbReference>
<organism evidence="2 3">
    <name type="scientific">Buttiauxella izardii</name>
    <dbReference type="NCBI Taxonomy" id="82991"/>
    <lineage>
        <taxon>Bacteria</taxon>
        <taxon>Pseudomonadati</taxon>
        <taxon>Pseudomonadota</taxon>
        <taxon>Gammaproteobacteria</taxon>
        <taxon>Enterobacterales</taxon>
        <taxon>Enterobacteriaceae</taxon>
        <taxon>Buttiauxella</taxon>
    </lineage>
</organism>
<dbReference type="OrthoDB" id="6602106at2"/>
<evidence type="ECO:0000313" key="2">
    <source>
        <dbReference type="EMBL" id="RJT27900.1"/>
    </source>
</evidence>
<keyword evidence="1" id="KW-0732">Signal</keyword>
<comment type="caution">
    <text evidence="2">The sequence shown here is derived from an EMBL/GenBank/DDBJ whole genome shotgun (WGS) entry which is preliminary data.</text>
</comment>